<organism evidence="1 2">
    <name type="scientific">Paenacidovorax caeni</name>
    <dbReference type="NCBI Taxonomy" id="343013"/>
    <lineage>
        <taxon>Bacteria</taxon>
        <taxon>Pseudomonadati</taxon>
        <taxon>Pseudomonadota</taxon>
        <taxon>Betaproteobacteria</taxon>
        <taxon>Burkholderiales</taxon>
        <taxon>Comamonadaceae</taxon>
        <taxon>Paenacidovorax</taxon>
    </lineage>
</organism>
<dbReference type="AlphaFoldDB" id="A0A1I7GHR0"/>
<protein>
    <submittedName>
        <fullName evidence="1">Uncharacterized protein</fullName>
    </submittedName>
</protein>
<dbReference type="EMBL" id="FPBX01000005">
    <property type="protein sequence ID" value="SFU47955.1"/>
    <property type="molecule type" value="Genomic_DNA"/>
</dbReference>
<reference evidence="1 2" key="1">
    <citation type="submission" date="2016-10" db="EMBL/GenBank/DDBJ databases">
        <authorList>
            <person name="de Groot N.N."/>
        </authorList>
    </citation>
    <scope>NUCLEOTIDE SEQUENCE [LARGE SCALE GENOMIC DNA]</scope>
    <source>
        <strain evidence="1 2">R-24608</strain>
    </source>
</reference>
<keyword evidence="2" id="KW-1185">Reference proteome</keyword>
<name>A0A1I7GHR0_9BURK</name>
<sequence>MASPSINPHPIEEDSALQSSMRVFIDAVEMLAMPAAEQCQAMGDYNVAWELKDDVVAGRYLLGRGCFTAEQEAWIRALIAALAAVDVQSLPAGPGRAANLAALDQACWEPMRFLAREVVRRIATP</sequence>
<evidence type="ECO:0000313" key="1">
    <source>
        <dbReference type="EMBL" id="SFU47955.1"/>
    </source>
</evidence>
<evidence type="ECO:0000313" key="2">
    <source>
        <dbReference type="Proteomes" id="UP000183656"/>
    </source>
</evidence>
<gene>
    <name evidence="1" type="ORF">SAMN04489707_1005121</name>
</gene>
<dbReference type="STRING" id="343013.SAMN04489707_1005121"/>
<proteinExistence type="predicted"/>
<dbReference type="RefSeq" id="WP_054255792.1">
    <property type="nucleotide sequence ID" value="NZ_CYIG01000009.1"/>
</dbReference>
<dbReference type="OrthoDB" id="9155210at2"/>
<dbReference type="Proteomes" id="UP000183656">
    <property type="component" value="Unassembled WGS sequence"/>
</dbReference>
<accession>A0A1I7GHR0</accession>